<proteinExistence type="predicted"/>
<dbReference type="AlphaFoldDB" id="A0A7J8DHZ6"/>
<comment type="caution">
    <text evidence="1">The sequence shown here is derived from an EMBL/GenBank/DDBJ whole genome shotgun (WGS) entry which is preliminary data.</text>
</comment>
<name>A0A7J8DHZ6_ROUAE</name>
<dbReference type="Proteomes" id="UP000593571">
    <property type="component" value="Unassembled WGS sequence"/>
</dbReference>
<reference evidence="1 2" key="1">
    <citation type="journal article" date="2020" name="Nature">
        <title>Six reference-quality genomes reveal evolution of bat adaptations.</title>
        <authorList>
            <person name="Jebb D."/>
            <person name="Huang Z."/>
            <person name="Pippel M."/>
            <person name="Hughes G.M."/>
            <person name="Lavrichenko K."/>
            <person name="Devanna P."/>
            <person name="Winkler S."/>
            <person name="Jermiin L.S."/>
            <person name="Skirmuntt E.C."/>
            <person name="Katzourakis A."/>
            <person name="Burkitt-Gray L."/>
            <person name="Ray D.A."/>
            <person name="Sullivan K.A.M."/>
            <person name="Roscito J.G."/>
            <person name="Kirilenko B.M."/>
            <person name="Davalos L.M."/>
            <person name="Corthals A.P."/>
            <person name="Power M.L."/>
            <person name="Jones G."/>
            <person name="Ransome R.D."/>
            <person name="Dechmann D.K.N."/>
            <person name="Locatelli A.G."/>
            <person name="Puechmaille S.J."/>
            <person name="Fedrigo O."/>
            <person name="Jarvis E.D."/>
            <person name="Hiller M."/>
            <person name="Vernes S.C."/>
            <person name="Myers E.W."/>
            <person name="Teeling E.C."/>
        </authorList>
    </citation>
    <scope>NUCLEOTIDE SEQUENCE [LARGE SCALE GENOMIC DNA]</scope>
    <source>
        <strain evidence="1">MRouAeg1</strain>
        <tissue evidence="1">Muscle</tissue>
    </source>
</reference>
<keyword evidence="2" id="KW-1185">Reference proteome</keyword>
<protein>
    <submittedName>
        <fullName evidence="1">Uncharacterized protein</fullName>
    </submittedName>
</protein>
<sequence length="139" mass="15601">MAVGGISPCIFHSVLPVFVFHFSCCLSHPSKDTHTHTHTHTHTFQQWEIWRYMVISLLSVNLTQLYVSFTLTISNLSHSLQVPRLKPRRAGLCFAQNNGECVSLAHKTAGWGSAGSLLADSRLTLTESSRDIWRMHGIK</sequence>
<gene>
    <name evidence="1" type="ORF">HJG63_008618</name>
</gene>
<dbReference type="EMBL" id="JACASE010000012">
    <property type="protein sequence ID" value="KAF6422817.1"/>
    <property type="molecule type" value="Genomic_DNA"/>
</dbReference>
<accession>A0A7J8DHZ6</accession>
<evidence type="ECO:0000313" key="2">
    <source>
        <dbReference type="Proteomes" id="UP000593571"/>
    </source>
</evidence>
<evidence type="ECO:0000313" key="1">
    <source>
        <dbReference type="EMBL" id="KAF6422817.1"/>
    </source>
</evidence>
<organism evidence="1 2">
    <name type="scientific">Rousettus aegyptiacus</name>
    <name type="common">Egyptian fruit bat</name>
    <name type="synonym">Pteropus aegyptiacus</name>
    <dbReference type="NCBI Taxonomy" id="9407"/>
    <lineage>
        <taxon>Eukaryota</taxon>
        <taxon>Metazoa</taxon>
        <taxon>Chordata</taxon>
        <taxon>Craniata</taxon>
        <taxon>Vertebrata</taxon>
        <taxon>Euteleostomi</taxon>
        <taxon>Mammalia</taxon>
        <taxon>Eutheria</taxon>
        <taxon>Laurasiatheria</taxon>
        <taxon>Chiroptera</taxon>
        <taxon>Yinpterochiroptera</taxon>
        <taxon>Pteropodoidea</taxon>
        <taxon>Pteropodidae</taxon>
        <taxon>Rousettinae</taxon>
        <taxon>Rousettus</taxon>
    </lineage>
</organism>